<dbReference type="Gene3D" id="3.10.310.50">
    <property type="match status" value="1"/>
</dbReference>
<keyword evidence="3" id="KW-0732">Signal</keyword>
<organism evidence="5 6">
    <name type="scientific">Terriglobus saanensis (strain ATCC BAA-1853 / DSM 23119 / SP1PR4)</name>
    <dbReference type="NCBI Taxonomy" id="401053"/>
    <lineage>
        <taxon>Bacteria</taxon>
        <taxon>Pseudomonadati</taxon>
        <taxon>Acidobacteriota</taxon>
        <taxon>Terriglobia</taxon>
        <taxon>Terriglobales</taxon>
        <taxon>Acidobacteriaceae</taxon>
        <taxon>Terriglobus</taxon>
    </lineage>
</organism>
<dbReference type="PANTHER" id="PTHR30373">
    <property type="entry name" value="UPF0603 PROTEIN YGCG"/>
    <property type="match status" value="1"/>
</dbReference>
<dbReference type="PANTHER" id="PTHR30373:SF2">
    <property type="entry name" value="UPF0603 PROTEIN YGCG"/>
    <property type="match status" value="1"/>
</dbReference>
<evidence type="ECO:0000256" key="3">
    <source>
        <dbReference type="SAM" id="SignalP"/>
    </source>
</evidence>
<keyword evidence="2" id="KW-1133">Transmembrane helix</keyword>
<evidence type="ECO:0000259" key="4">
    <source>
        <dbReference type="Pfam" id="PF04536"/>
    </source>
</evidence>
<dbReference type="InterPro" id="IPR007621">
    <property type="entry name" value="TPM_dom"/>
</dbReference>
<sequence>MMYVPRARVAMKFFLLVSCFLAASGFAFSETVASMPAQPTGYVTDNASVLSATTKSDLESYCAQLEQKAHAQVFTAILKTIDNDEPIDQFANELFAKWKVGTKGTNRGVLIVVSMDHKYRFEVGFGLEGILNDAKVGDIGREMVPLLKQAQYDQAIQTAVHGVGSVIAADANVTITSPVHQYHRQPVRTQDPGPLPAGIRIFGILFVILILFLVFRRRGGGGGGPGGGSGIGGFLTGMILGNLLGGGGRGGFGGGDGGDNEGGGFGGGGGGESGGGGASGNW</sequence>
<dbReference type="EMBL" id="CP002467">
    <property type="protein sequence ID" value="ADV83357.1"/>
    <property type="molecule type" value="Genomic_DNA"/>
</dbReference>
<feature type="chain" id="PRO_5003229014" description="TPM domain-containing protein" evidence="3">
    <location>
        <begin position="30"/>
        <end position="282"/>
    </location>
</feature>
<protein>
    <recommendedName>
        <fullName evidence="4">TPM domain-containing protein</fullName>
    </recommendedName>
</protein>
<feature type="domain" description="TPM" evidence="4">
    <location>
        <begin position="43"/>
        <end position="164"/>
    </location>
</feature>
<feature type="region of interest" description="Disordered" evidence="1">
    <location>
        <begin position="253"/>
        <end position="282"/>
    </location>
</feature>
<evidence type="ECO:0000256" key="1">
    <source>
        <dbReference type="SAM" id="MobiDB-lite"/>
    </source>
</evidence>
<feature type="signal peptide" evidence="3">
    <location>
        <begin position="1"/>
        <end position="29"/>
    </location>
</feature>
<proteinExistence type="predicted"/>
<dbReference type="Pfam" id="PF04536">
    <property type="entry name" value="TPM_phosphatase"/>
    <property type="match status" value="1"/>
</dbReference>
<keyword evidence="2" id="KW-0472">Membrane</keyword>
<dbReference type="AlphaFoldDB" id="E8V109"/>
<gene>
    <name evidence="5" type="ordered locus">AciPR4_2579</name>
</gene>
<evidence type="ECO:0000313" key="6">
    <source>
        <dbReference type="Proteomes" id="UP000006844"/>
    </source>
</evidence>
<feature type="transmembrane region" description="Helical" evidence="2">
    <location>
        <begin position="197"/>
        <end position="215"/>
    </location>
</feature>
<name>E8V109_TERSS</name>
<dbReference type="RefSeq" id="WP_013569090.1">
    <property type="nucleotide sequence ID" value="NC_014963.1"/>
</dbReference>
<dbReference type="HOGENOM" id="CLU_035211_2_3_0"/>
<dbReference type="Proteomes" id="UP000006844">
    <property type="component" value="Chromosome"/>
</dbReference>
<evidence type="ECO:0000256" key="2">
    <source>
        <dbReference type="SAM" id="Phobius"/>
    </source>
</evidence>
<keyword evidence="6" id="KW-1185">Reference proteome</keyword>
<reference evidence="5 6" key="1">
    <citation type="journal article" date="2012" name="Stand. Genomic Sci.">
        <title>Complete genome sequence of Terriglobus saanensis type strain SP1PR4(T), an Acidobacteria from tundra soil.</title>
        <authorList>
            <person name="Rawat S.R."/>
            <person name="Mannisto M.K."/>
            <person name="Starovoytov V."/>
            <person name="Goodwin L."/>
            <person name="Nolan M."/>
            <person name="Hauser L."/>
            <person name="Land M."/>
            <person name="Davenport K.W."/>
            <person name="Woyke T."/>
            <person name="Haggblom M.M."/>
        </authorList>
    </citation>
    <scope>NUCLEOTIDE SEQUENCE</scope>
    <source>
        <strain evidence="6">ATCC BAA-1853 / DSM 23119 / SP1PR4</strain>
    </source>
</reference>
<evidence type="ECO:0000313" key="5">
    <source>
        <dbReference type="EMBL" id="ADV83357.1"/>
    </source>
</evidence>
<dbReference type="STRING" id="401053.AciPR4_2579"/>
<dbReference type="eggNOG" id="COG1512">
    <property type="taxonomic scope" value="Bacteria"/>
</dbReference>
<dbReference type="KEGG" id="tsa:AciPR4_2579"/>
<accession>E8V109</accession>
<keyword evidence="2" id="KW-0812">Transmembrane</keyword>